<comment type="similarity">
    <text evidence="2">Belongs to the asparagine synthetase family.</text>
</comment>
<feature type="binding site" evidence="9">
    <location>
        <position position="100"/>
    </location>
    <ligand>
        <name>L-glutamine</name>
        <dbReference type="ChEBI" id="CHEBI:58359"/>
    </ligand>
</feature>
<dbReference type="OrthoDB" id="9763290at2"/>
<feature type="active site" description="For GATase activity" evidence="8">
    <location>
        <position position="2"/>
    </location>
</feature>
<keyword evidence="4 9" id="KW-0547">Nucleotide-binding</keyword>
<accession>K2J4S3</accession>
<dbReference type="InterPro" id="IPR001962">
    <property type="entry name" value="Asn_synthase"/>
</dbReference>
<dbReference type="InterPro" id="IPR014729">
    <property type="entry name" value="Rossmann-like_a/b/a_fold"/>
</dbReference>
<dbReference type="SUPFAM" id="SSF56235">
    <property type="entry name" value="N-terminal nucleophile aminohydrolases (Ntn hydrolases)"/>
    <property type="match status" value="1"/>
</dbReference>
<comment type="caution">
    <text evidence="11">The sequence shown here is derived from an EMBL/GenBank/DDBJ whole genome shotgun (WGS) entry which is preliminary data.</text>
</comment>
<evidence type="ECO:0000256" key="1">
    <source>
        <dbReference type="ARBA" id="ARBA00005187"/>
    </source>
</evidence>
<evidence type="ECO:0000256" key="5">
    <source>
        <dbReference type="ARBA" id="ARBA00022840"/>
    </source>
</evidence>
<comment type="pathway">
    <text evidence="1">Amino-acid biosynthesis; L-asparagine biosynthesis; L-asparagine from L-aspartate (L-Gln route): step 1/1.</text>
</comment>
<gene>
    <name evidence="11" type="ORF">B3C1_01185</name>
</gene>
<keyword evidence="8" id="KW-0061">Asparagine biosynthesis</keyword>
<protein>
    <recommendedName>
        <fullName evidence="3">asparagine synthase (glutamine-hydrolyzing)</fullName>
        <ecNumber evidence="3">6.3.5.4</ecNumber>
    </recommendedName>
</protein>
<keyword evidence="6 8" id="KW-0315">Glutamine amidotransferase</keyword>
<dbReference type="CDD" id="cd00712">
    <property type="entry name" value="AsnB"/>
    <property type="match status" value="1"/>
</dbReference>
<feature type="binding site" evidence="9">
    <location>
        <position position="262"/>
    </location>
    <ligand>
        <name>ATP</name>
        <dbReference type="ChEBI" id="CHEBI:30616"/>
    </ligand>
</feature>
<dbReference type="GO" id="GO:0005829">
    <property type="term" value="C:cytosol"/>
    <property type="evidence" value="ECO:0007669"/>
    <property type="project" value="TreeGrafter"/>
</dbReference>
<feature type="domain" description="Glutamine amidotransferase type-2" evidence="10">
    <location>
        <begin position="2"/>
        <end position="213"/>
    </location>
</feature>
<keyword evidence="8" id="KW-0028">Amino-acid biosynthesis</keyword>
<dbReference type="PANTHER" id="PTHR43284:SF1">
    <property type="entry name" value="ASPARAGINE SYNTHETASE"/>
    <property type="match status" value="1"/>
</dbReference>
<dbReference type="PROSITE" id="PS51278">
    <property type="entry name" value="GATASE_TYPE_2"/>
    <property type="match status" value="1"/>
</dbReference>
<evidence type="ECO:0000256" key="4">
    <source>
        <dbReference type="ARBA" id="ARBA00022741"/>
    </source>
</evidence>
<dbReference type="GO" id="GO:0004066">
    <property type="term" value="F:asparagine synthase (glutamine-hydrolyzing) activity"/>
    <property type="evidence" value="ECO:0007669"/>
    <property type="project" value="UniProtKB-EC"/>
</dbReference>
<evidence type="ECO:0000256" key="3">
    <source>
        <dbReference type="ARBA" id="ARBA00012737"/>
    </source>
</evidence>
<sequence>MCGFYGQLRFRDDQFDTEHFSLAMDRLAPRGPDAEGRHQADGLLLGHRRLKVMDLSDASAQPMVDRDLGLAMVFNGAIYNYPELRKDLEAKGYRFHSDGDTEVLLKGFAAWGPQLLPRLNGMFALAIYDQKDKSLFLARDRLGIKPLYLKAEPGGLRFASSLPALLKKGEKPSLSPEGLNYYFNFHAVTPAPHTVLAHIHKLPAGHWRRLGPDGRQEQACWWQPPFEPKPQLSEQDWQDQLELTLRQAVARRNLAAVDVGILLSGGLDSSLITALVSEVHPRVQTFSVGFEGAGGEAGDEFHYSDMIAERFGTQHHRIRVDEDTLLKELLPAIQAMSEPMVSHDCIGFYLLSRHVARHCKVVQSGQGADEVFGGYHWYPPLLDAKDPVACYRQHFFDRSLDEMRQTLQPAWWQGDWAGDFVKSHFALPGATLGIDKALRQDTQIMLVEDPVKRVDNMTMAFGLEARVPFLDHELVELAARMPPHLKVAGEGKYLLRQLGYRLLPKAVIDRPKGYFPVPKLKYIRGQVLELVRDCLSSSQARARGLFNPAYLDALLADPEQALTPLGGNKLWQLASLELWMQAHDL</sequence>
<dbReference type="RefSeq" id="WP_008482358.1">
    <property type="nucleotide sequence ID" value="NZ_AMRI01000001.1"/>
</dbReference>
<dbReference type="AlphaFoldDB" id="K2J4S3"/>
<dbReference type="InterPro" id="IPR017535">
    <property type="entry name" value="Asparagine_synth"/>
</dbReference>
<comment type="catalytic activity">
    <reaction evidence="7">
        <text>L-aspartate + L-glutamine + ATP + H2O = L-asparagine + L-glutamate + AMP + diphosphate + H(+)</text>
        <dbReference type="Rhea" id="RHEA:12228"/>
        <dbReference type="ChEBI" id="CHEBI:15377"/>
        <dbReference type="ChEBI" id="CHEBI:15378"/>
        <dbReference type="ChEBI" id="CHEBI:29985"/>
        <dbReference type="ChEBI" id="CHEBI:29991"/>
        <dbReference type="ChEBI" id="CHEBI:30616"/>
        <dbReference type="ChEBI" id="CHEBI:33019"/>
        <dbReference type="ChEBI" id="CHEBI:58048"/>
        <dbReference type="ChEBI" id="CHEBI:58359"/>
        <dbReference type="ChEBI" id="CHEBI:456215"/>
        <dbReference type="EC" id="6.3.5.4"/>
    </reaction>
</comment>
<dbReference type="InterPro" id="IPR006426">
    <property type="entry name" value="Asn_synth_AEB"/>
</dbReference>
<dbReference type="NCBIfam" id="TIGR01536">
    <property type="entry name" value="asn_synth_AEB"/>
    <property type="match status" value="1"/>
</dbReference>
<dbReference type="InterPro" id="IPR033738">
    <property type="entry name" value="AsnB_N"/>
</dbReference>
<reference evidence="11 12" key="1">
    <citation type="journal article" date="2012" name="J. Bacteriol.">
        <title>Genome Sequence of Gallaecimonas xiamenensis Type Strain 3-C-1.</title>
        <authorList>
            <person name="Lai Q."/>
            <person name="Wang L."/>
            <person name="Wang W."/>
            <person name="Shao Z."/>
        </authorList>
    </citation>
    <scope>NUCLEOTIDE SEQUENCE [LARGE SCALE GENOMIC DNA]</scope>
    <source>
        <strain evidence="11 12">3-C-1</strain>
    </source>
</reference>
<evidence type="ECO:0000313" key="11">
    <source>
        <dbReference type="EMBL" id="EKE78031.1"/>
    </source>
</evidence>
<evidence type="ECO:0000256" key="7">
    <source>
        <dbReference type="ARBA" id="ARBA00048741"/>
    </source>
</evidence>
<evidence type="ECO:0000256" key="9">
    <source>
        <dbReference type="PIRSR" id="PIRSR001589-2"/>
    </source>
</evidence>
<dbReference type="Pfam" id="PF13537">
    <property type="entry name" value="GATase_7"/>
    <property type="match status" value="1"/>
</dbReference>
<dbReference type="EC" id="6.3.5.4" evidence="3"/>
<dbReference type="eggNOG" id="COG0367">
    <property type="taxonomic scope" value="Bacteria"/>
</dbReference>
<dbReference type="SUPFAM" id="SSF52402">
    <property type="entry name" value="Adenine nucleotide alpha hydrolases-like"/>
    <property type="match status" value="1"/>
</dbReference>
<keyword evidence="5 9" id="KW-0067">ATP-binding</keyword>
<dbReference type="CDD" id="cd01991">
    <property type="entry name" value="Asn_synthase_B_C"/>
    <property type="match status" value="1"/>
</dbReference>
<dbReference type="Gene3D" id="3.40.50.620">
    <property type="entry name" value="HUPs"/>
    <property type="match status" value="1"/>
</dbReference>
<evidence type="ECO:0000313" key="12">
    <source>
        <dbReference type="Proteomes" id="UP000006755"/>
    </source>
</evidence>
<organism evidence="11 12">
    <name type="scientific">Gallaecimonas xiamenensis 3-C-1</name>
    <dbReference type="NCBI Taxonomy" id="745411"/>
    <lineage>
        <taxon>Bacteria</taxon>
        <taxon>Pseudomonadati</taxon>
        <taxon>Pseudomonadota</taxon>
        <taxon>Gammaproteobacteria</taxon>
        <taxon>Enterobacterales</taxon>
        <taxon>Gallaecimonadaceae</taxon>
        <taxon>Gallaecimonas</taxon>
    </lineage>
</organism>
<feature type="binding site" evidence="9">
    <location>
        <begin position="364"/>
        <end position="365"/>
    </location>
    <ligand>
        <name>ATP</name>
        <dbReference type="ChEBI" id="CHEBI:30616"/>
    </ligand>
</feature>
<dbReference type="InterPro" id="IPR017932">
    <property type="entry name" value="GATase_2_dom"/>
</dbReference>
<dbReference type="InterPro" id="IPR029055">
    <property type="entry name" value="Ntn_hydrolases_N"/>
</dbReference>
<dbReference type="Pfam" id="PF00733">
    <property type="entry name" value="Asn_synthase"/>
    <property type="match status" value="1"/>
</dbReference>
<dbReference type="Gene3D" id="3.60.20.10">
    <property type="entry name" value="Glutamine Phosphoribosylpyrophosphate, subunit 1, domain 1"/>
    <property type="match status" value="1"/>
</dbReference>
<evidence type="ECO:0000256" key="8">
    <source>
        <dbReference type="PIRSR" id="PIRSR001589-1"/>
    </source>
</evidence>
<dbReference type="STRING" id="745411.B3C1_01185"/>
<evidence type="ECO:0000256" key="6">
    <source>
        <dbReference type="ARBA" id="ARBA00022962"/>
    </source>
</evidence>
<dbReference type="PANTHER" id="PTHR43284">
    <property type="entry name" value="ASPARAGINE SYNTHETASE (GLUTAMINE-HYDROLYZING)"/>
    <property type="match status" value="1"/>
</dbReference>
<dbReference type="NCBIfam" id="TIGR03104">
    <property type="entry name" value="trio_amidotrans"/>
    <property type="match status" value="1"/>
</dbReference>
<keyword evidence="12" id="KW-1185">Reference proteome</keyword>
<feature type="binding site" evidence="9">
    <location>
        <position position="288"/>
    </location>
    <ligand>
        <name>ATP</name>
        <dbReference type="ChEBI" id="CHEBI:30616"/>
    </ligand>
</feature>
<evidence type="ECO:0000256" key="2">
    <source>
        <dbReference type="ARBA" id="ARBA00005752"/>
    </source>
</evidence>
<dbReference type="EMBL" id="AMRI01000001">
    <property type="protein sequence ID" value="EKE78031.1"/>
    <property type="molecule type" value="Genomic_DNA"/>
</dbReference>
<dbReference type="Proteomes" id="UP000006755">
    <property type="component" value="Unassembled WGS sequence"/>
</dbReference>
<dbReference type="PIRSF" id="PIRSF001589">
    <property type="entry name" value="Asn_synthetase_glu-h"/>
    <property type="match status" value="1"/>
</dbReference>
<evidence type="ECO:0000259" key="10">
    <source>
        <dbReference type="PROSITE" id="PS51278"/>
    </source>
</evidence>
<name>K2J4S3_9GAMM</name>
<dbReference type="GO" id="GO:0005524">
    <property type="term" value="F:ATP binding"/>
    <property type="evidence" value="ECO:0007669"/>
    <property type="project" value="UniProtKB-KW"/>
</dbReference>
<dbReference type="PATRIC" id="fig|745411.4.peg.230"/>
<dbReference type="GO" id="GO:0006529">
    <property type="term" value="P:asparagine biosynthetic process"/>
    <property type="evidence" value="ECO:0007669"/>
    <property type="project" value="UniProtKB-KW"/>
</dbReference>
<proteinExistence type="inferred from homology"/>
<dbReference type="InterPro" id="IPR051786">
    <property type="entry name" value="ASN_synthetase/amidase"/>
</dbReference>